<proteinExistence type="inferred from homology"/>
<evidence type="ECO:0000259" key="6">
    <source>
        <dbReference type="Pfam" id="PF07980"/>
    </source>
</evidence>
<gene>
    <name evidence="8" type="ORF">SanaruYs_07430</name>
</gene>
<evidence type="ECO:0000256" key="2">
    <source>
        <dbReference type="ARBA" id="ARBA00006275"/>
    </source>
</evidence>
<dbReference type="GO" id="GO:0009279">
    <property type="term" value="C:cell outer membrane"/>
    <property type="evidence" value="ECO:0007669"/>
    <property type="project" value="UniProtKB-SubCell"/>
</dbReference>
<keyword evidence="3" id="KW-0732">Signal</keyword>
<dbReference type="SUPFAM" id="SSF48452">
    <property type="entry name" value="TPR-like"/>
    <property type="match status" value="1"/>
</dbReference>
<dbReference type="InterPro" id="IPR033985">
    <property type="entry name" value="SusD-like_N"/>
</dbReference>
<comment type="caution">
    <text evidence="8">The sequence shown here is derived from an EMBL/GenBank/DDBJ whole genome shotgun (WGS) entry which is preliminary data.</text>
</comment>
<evidence type="ECO:0000256" key="4">
    <source>
        <dbReference type="ARBA" id="ARBA00023136"/>
    </source>
</evidence>
<dbReference type="InterPro" id="IPR011990">
    <property type="entry name" value="TPR-like_helical_dom_sf"/>
</dbReference>
<dbReference type="Pfam" id="PF14322">
    <property type="entry name" value="SusD-like_3"/>
    <property type="match status" value="1"/>
</dbReference>
<dbReference type="InterPro" id="IPR012944">
    <property type="entry name" value="SusD_RagB_dom"/>
</dbReference>
<protein>
    <submittedName>
        <fullName evidence="8">RagB/SusD family nutrient uptake outer membrane protein</fullName>
    </submittedName>
</protein>
<reference evidence="8 9" key="1">
    <citation type="submission" date="2018-11" db="EMBL/GenBank/DDBJ databases">
        <title>Chryseotalea sanarue gen. nov., sp., nov., a member of the family Cytophagaceae, isolated from a brackish lake in Hamamatsu Japan.</title>
        <authorList>
            <person name="Maejima Y."/>
            <person name="Iino T."/>
            <person name="Muraguchi Y."/>
            <person name="Fukuda K."/>
            <person name="Ohkuma M."/>
            <person name="Moriuchi R."/>
            <person name="Dohra H."/>
            <person name="Kimbara K."/>
            <person name="Shintani M."/>
        </authorList>
    </citation>
    <scope>NUCLEOTIDE SEQUENCE [LARGE SCALE GENOMIC DNA]</scope>
    <source>
        <strain evidence="8 9">Ys</strain>
    </source>
</reference>
<comment type="similarity">
    <text evidence="2">Belongs to the SusD family.</text>
</comment>
<dbReference type="AlphaFoldDB" id="A0A401U6G8"/>
<dbReference type="PROSITE" id="PS51257">
    <property type="entry name" value="PROKAR_LIPOPROTEIN"/>
    <property type="match status" value="1"/>
</dbReference>
<keyword evidence="5" id="KW-0998">Cell outer membrane</keyword>
<dbReference type="RefSeq" id="WP_127121154.1">
    <property type="nucleotide sequence ID" value="NZ_BHXQ01000001.1"/>
</dbReference>
<keyword evidence="9" id="KW-1185">Reference proteome</keyword>
<name>A0A401U6G8_9BACT</name>
<organism evidence="8 9">
    <name type="scientific">Chryseotalea sanaruensis</name>
    <dbReference type="NCBI Taxonomy" id="2482724"/>
    <lineage>
        <taxon>Bacteria</taxon>
        <taxon>Pseudomonadati</taxon>
        <taxon>Bacteroidota</taxon>
        <taxon>Cytophagia</taxon>
        <taxon>Cytophagales</taxon>
        <taxon>Chryseotaleaceae</taxon>
        <taxon>Chryseotalea</taxon>
    </lineage>
</organism>
<accession>A0A401U6G8</accession>
<dbReference type="Proteomes" id="UP000288227">
    <property type="component" value="Unassembled WGS sequence"/>
</dbReference>
<dbReference type="Gene3D" id="1.25.40.390">
    <property type="match status" value="2"/>
</dbReference>
<feature type="domain" description="RagB/SusD" evidence="6">
    <location>
        <begin position="333"/>
        <end position="453"/>
    </location>
</feature>
<evidence type="ECO:0000259" key="7">
    <source>
        <dbReference type="Pfam" id="PF14322"/>
    </source>
</evidence>
<evidence type="ECO:0000313" key="8">
    <source>
        <dbReference type="EMBL" id="GCC50528.1"/>
    </source>
</evidence>
<evidence type="ECO:0000256" key="1">
    <source>
        <dbReference type="ARBA" id="ARBA00004442"/>
    </source>
</evidence>
<evidence type="ECO:0000256" key="5">
    <source>
        <dbReference type="ARBA" id="ARBA00023237"/>
    </source>
</evidence>
<feature type="domain" description="SusD-like N-terminal" evidence="7">
    <location>
        <begin position="42"/>
        <end position="229"/>
    </location>
</feature>
<dbReference type="EMBL" id="BHXQ01000001">
    <property type="protein sequence ID" value="GCC50528.1"/>
    <property type="molecule type" value="Genomic_DNA"/>
</dbReference>
<comment type="subcellular location">
    <subcellularLocation>
        <location evidence="1">Cell outer membrane</location>
    </subcellularLocation>
</comment>
<dbReference type="Pfam" id="PF07980">
    <property type="entry name" value="SusD_RagB"/>
    <property type="match status" value="1"/>
</dbReference>
<evidence type="ECO:0000256" key="3">
    <source>
        <dbReference type="ARBA" id="ARBA00022729"/>
    </source>
</evidence>
<keyword evidence="4" id="KW-0472">Membrane</keyword>
<dbReference type="OrthoDB" id="630434at2"/>
<evidence type="ECO:0000313" key="9">
    <source>
        <dbReference type="Proteomes" id="UP000288227"/>
    </source>
</evidence>
<sequence length="456" mass="49928">MIFNNYKKILLVAATLLATACEDKLDLTDPNNAEDKFALATDTNVKSTLIGAYNNLSAGAYFGGNTLRNSELMAANDEIVFSGTFNDVSDLYRKEMIAANSDVANMWIAAYATINTVNNVLSALDVVNEEDRDQVEGEALFLRGLSYFELIQFFAQPYSAGNTTTNLGVPIRLVEDRNSTEPVGRATVQRVYELILDDLNTAESQLAEGPNSGKATAEAAAAVLSRVHLQMANYVEARNAADRAISSGNYELVDEVALAFEGPTTSEDLFNIPVSEVDGINNMVTFFAASALGGRGDVEVQDSHLDLYEADDERLSELFYIDPSTDDIRTGKWANQFGNVKMIRLAEMYLTRAECNERLGTSVGDSPLNDVNLIRERAGLDPLGAVTLADILNERKLELALEGQRLHDVKRLQESIVLGAVTFFYDDDLLVFPIPQREIDVNTALAGQQNPGYITN</sequence>